<dbReference type="Pfam" id="PF13276">
    <property type="entry name" value="HTH_21"/>
    <property type="match status" value="1"/>
</dbReference>
<dbReference type="RefSeq" id="WP_169663666.1">
    <property type="nucleotide sequence ID" value="NZ_CP076133.1"/>
</dbReference>
<protein>
    <submittedName>
        <fullName evidence="2">IS3 family transposase</fullName>
    </submittedName>
</protein>
<dbReference type="InterPro" id="IPR012337">
    <property type="entry name" value="RNaseH-like_sf"/>
</dbReference>
<evidence type="ECO:0000259" key="1">
    <source>
        <dbReference type="PROSITE" id="PS50994"/>
    </source>
</evidence>
<sequence>MEQLSSEFKVSLNRVIRSLGISKSSVYYKPVEVKKKRKRSSQTLPKRVQEAISEITGNKATYGILRIKAILKRDYKITITKYLLHRYMKQNDLLVKRGRKRGSSRPHTGKISVEKSNKRWASDITSIKCWNGQKIRFSFILDCCDRTIISWYASKYIQGCDIELLFQNALYKRFSENEIEEMQQSSEEERLQFLHDNGPEYIEKKLVKSSNEWGVQNCNTPTYSPQSNGMCESFIGTFKRDYVYESCLENPESVIDQIQGWVDEYNGYAPHSALMMMTPNEYYKLQNVA</sequence>
<gene>
    <name evidence="2" type="ORF">KMW28_25125</name>
</gene>
<dbReference type="InterPro" id="IPR048020">
    <property type="entry name" value="Transpos_IS3"/>
</dbReference>
<dbReference type="NCBIfam" id="NF033516">
    <property type="entry name" value="transpos_IS3"/>
    <property type="match status" value="1"/>
</dbReference>
<accession>A0AAX1NDH6</accession>
<dbReference type="SUPFAM" id="SSF53098">
    <property type="entry name" value="Ribonuclease H-like"/>
    <property type="match status" value="1"/>
</dbReference>
<proteinExistence type="predicted"/>
<dbReference type="InterPro" id="IPR001584">
    <property type="entry name" value="Integrase_cat-core"/>
</dbReference>
<organism evidence="2 3">
    <name type="scientific">Flammeovirga yaeyamensis</name>
    <dbReference type="NCBI Taxonomy" id="367791"/>
    <lineage>
        <taxon>Bacteria</taxon>
        <taxon>Pseudomonadati</taxon>
        <taxon>Bacteroidota</taxon>
        <taxon>Cytophagia</taxon>
        <taxon>Cytophagales</taxon>
        <taxon>Flammeovirgaceae</taxon>
        <taxon>Flammeovirga</taxon>
    </lineage>
</organism>
<dbReference type="GO" id="GO:0015074">
    <property type="term" value="P:DNA integration"/>
    <property type="evidence" value="ECO:0007669"/>
    <property type="project" value="InterPro"/>
</dbReference>
<dbReference type="PANTHER" id="PTHR46889:SF5">
    <property type="entry name" value="INTEGRASE PROTEIN"/>
    <property type="match status" value="1"/>
</dbReference>
<dbReference type="InterPro" id="IPR025948">
    <property type="entry name" value="HTH-like_dom"/>
</dbReference>
<dbReference type="InterPro" id="IPR036397">
    <property type="entry name" value="RNaseH_sf"/>
</dbReference>
<evidence type="ECO:0000313" key="2">
    <source>
        <dbReference type="EMBL" id="QWG04177.1"/>
    </source>
</evidence>
<dbReference type="Proteomes" id="UP000678679">
    <property type="component" value="Chromosome 2"/>
</dbReference>
<dbReference type="PANTHER" id="PTHR46889">
    <property type="entry name" value="TRANSPOSASE INSF FOR INSERTION SEQUENCE IS3B-RELATED"/>
    <property type="match status" value="1"/>
</dbReference>
<dbReference type="EMBL" id="CP076133">
    <property type="protein sequence ID" value="QWG04177.1"/>
    <property type="molecule type" value="Genomic_DNA"/>
</dbReference>
<keyword evidence="3" id="KW-1185">Reference proteome</keyword>
<feature type="domain" description="Integrase catalytic" evidence="1">
    <location>
        <begin position="102"/>
        <end position="287"/>
    </location>
</feature>
<dbReference type="AlphaFoldDB" id="A0AAX1NDH6"/>
<dbReference type="KEGG" id="fya:KMW28_25125"/>
<dbReference type="InterPro" id="IPR050900">
    <property type="entry name" value="Transposase_IS3/IS150/IS904"/>
</dbReference>
<reference evidence="2 3" key="1">
    <citation type="submission" date="2021-05" db="EMBL/GenBank/DDBJ databases">
        <title>Comparative genomic studies on the polysaccharide-degrading batcterial strains of the Flammeovirga genus.</title>
        <authorList>
            <person name="Zewei F."/>
            <person name="Zheng Z."/>
            <person name="Yu L."/>
            <person name="Ruyue G."/>
            <person name="Yanhong M."/>
            <person name="Yuanyuan C."/>
            <person name="Jingyan G."/>
            <person name="Wenjun H."/>
        </authorList>
    </citation>
    <scope>NUCLEOTIDE SEQUENCE [LARGE SCALE GENOMIC DNA]</scope>
    <source>
        <strain evidence="2 3">NBRC:100898</strain>
    </source>
</reference>
<evidence type="ECO:0000313" key="3">
    <source>
        <dbReference type="Proteomes" id="UP000678679"/>
    </source>
</evidence>
<name>A0AAX1NDH6_9BACT</name>
<dbReference type="Gene3D" id="3.30.420.10">
    <property type="entry name" value="Ribonuclease H-like superfamily/Ribonuclease H"/>
    <property type="match status" value="1"/>
</dbReference>
<dbReference type="GO" id="GO:0003676">
    <property type="term" value="F:nucleic acid binding"/>
    <property type="evidence" value="ECO:0007669"/>
    <property type="project" value="InterPro"/>
</dbReference>
<dbReference type="PROSITE" id="PS50994">
    <property type="entry name" value="INTEGRASE"/>
    <property type="match status" value="1"/>
</dbReference>
<dbReference type="Pfam" id="PF13683">
    <property type="entry name" value="rve_3"/>
    <property type="match status" value="1"/>
</dbReference>